<evidence type="ECO:0000256" key="3">
    <source>
        <dbReference type="ARBA" id="ARBA00022741"/>
    </source>
</evidence>
<evidence type="ECO:0000256" key="1">
    <source>
        <dbReference type="ARBA" id="ARBA00022490"/>
    </source>
</evidence>
<dbReference type="GO" id="GO:0005737">
    <property type="term" value="C:cytoplasm"/>
    <property type="evidence" value="ECO:0007669"/>
    <property type="project" value="InterPro"/>
</dbReference>
<keyword evidence="4" id="KW-0067">ATP-binding</keyword>
<dbReference type="SUPFAM" id="SSF53244">
    <property type="entry name" value="MurD-like peptide ligases, peptide-binding domain"/>
    <property type="match status" value="1"/>
</dbReference>
<keyword evidence="1" id="KW-0963">Cytoplasm</keyword>
<protein>
    <recommendedName>
        <fullName evidence="6">Mur ligase C-terminal domain-containing protein</fullName>
    </recommendedName>
</protein>
<name>X1UWN7_9ZZZZ</name>
<evidence type="ECO:0000256" key="4">
    <source>
        <dbReference type="ARBA" id="ARBA00022840"/>
    </source>
</evidence>
<dbReference type="InterPro" id="IPR005762">
    <property type="entry name" value="MurD"/>
</dbReference>
<evidence type="ECO:0000256" key="2">
    <source>
        <dbReference type="ARBA" id="ARBA00022598"/>
    </source>
</evidence>
<dbReference type="PANTHER" id="PTHR43692">
    <property type="entry name" value="UDP-N-ACETYLMURAMOYLALANINE--D-GLUTAMATE LIGASE"/>
    <property type="match status" value="1"/>
</dbReference>
<evidence type="ECO:0008006" key="6">
    <source>
        <dbReference type="Google" id="ProtNLM"/>
    </source>
</evidence>
<dbReference type="Gene3D" id="3.90.190.20">
    <property type="entry name" value="Mur ligase, C-terminal domain"/>
    <property type="match status" value="1"/>
</dbReference>
<dbReference type="InterPro" id="IPR036615">
    <property type="entry name" value="Mur_ligase_C_dom_sf"/>
</dbReference>
<accession>X1UWN7</accession>
<organism evidence="5">
    <name type="scientific">marine sediment metagenome</name>
    <dbReference type="NCBI Taxonomy" id="412755"/>
    <lineage>
        <taxon>unclassified sequences</taxon>
        <taxon>metagenomes</taxon>
        <taxon>ecological metagenomes</taxon>
    </lineage>
</organism>
<dbReference type="AlphaFoldDB" id="X1UWN7"/>
<sequence>MDFSELISVLNKKVKNLILIGETAARIYDQVIVSHYDYKIYKCSTLEAAVKKGFKVAGPGEVLILSPACASMDMFKDYKERGNRFKSLVISEKIR</sequence>
<dbReference type="GO" id="GO:0008360">
    <property type="term" value="P:regulation of cell shape"/>
    <property type="evidence" value="ECO:0007669"/>
    <property type="project" value="InterPro"/>
</dbReference>
<dbReference type="PANTHER" id="PTHR43692:SF1">
    <property type="entry name" value="UDP-N-ACETYLMURAMOYLALANINE--D-GLUTAMATE LIGASE"/>
    <property type="match status" value="1"/>
</dbReference>
<dbReference type="GO" id="GO:0051301">
    <property type="term" value="P:cell division"/>
    <property type="evidence" value="ECO:0007669"/>
    <property type="project" value="InterPro"/>
</dbReference>
<dbReference type="EMBL" id="BARW01036982">
    <property type="protein sequence ID" value="GAJ21913.1"/>
    <property type="molecule type" value="Genomic_DNA"/>
</dbReference>
<comment type="caution">
    <text evidence="5">The sequence shown here is derived from an EMBL/GenBank/DDBJ whole genome shotgun (WGS) entry which is preliminary data.</text>
</comment>
<dbReference type="GO" id="GO:0008764">
    <property type="term" value="F:UDP-N-acetylmuramoylalanine-D-glutamate ligase activity"/>
    <property type="evidence" value="ECO:0007669"/>
    <property type="project" value="InterPro"/>
</dbReference>
<reference evidence="5" key="1">
    <citation type="journal article" date="2014" name="Front. Microbiol.">
        <title>High frequency of phylogenetically diverse reductive dehalogenase-homologous genes in deep subseafloor sedimentary metagenomes.</title>
        <authorList>
            <person name="Kawai M."/>
            <person name="Futagami T."/>
            <person name="Toyoda A."/>
            <person name="Takaki Y."/>
            <person name="Nishi S."/>
            <person name="Hori S."/>
            <person name="Arai W."/>
            <person name="Tsubouchi T."/>
            <person name="Morono Y."/>
            <person name="Uchiyama I."/>
            <person name="Ito T."/>
            <person name="Fujiyama A."/>
            <person name="Inagaki F."/>
            <person name="Takami H."/>
        </authorList>
    </citation>
    <scope>NUCLEOTIDE SEQUENCE</scope>
    <source>
        <strain evidence="5">Expedition CK06-06</strain>
    </source>
</reference>
<dbReference type="GO" id="GO:0005524">
    <property type="term" value="F:ATP binding"/>
    <property type="evidence" value="ECO:0007669"/>
    <property type="project" value="UniProtKB-KW"/>
</dbReference>
<evidence type="ECO:0000313" key="5">
    <source>
        <dbReference type="EMBL" id="GAJ21913.1"/>
    </source>
</evidence>
<proteinExistence type="predicted"/>
<keyword evidence="3" id="KW-0547">Nucleotide-binding</keyword>
<gene>
    <name evidence="5" type="ORF">S12H4_57242</name>
</gene>
<keyword evidence="2" id="KW-0436">Ligase</keyword>